<evidence type="ECO:0000313" key="3">
    <source>
        <dbReference type="Proteomes" id="UP000239757"/>
    </source>
</evidence>
<dbReference type="Proteomes" id="UP000239757">
    <property type="component" value="Unassembled WGS sequence"/>
</dbReference>
<protein>
    <submittedName>
        <fullName evidence="2">Uncharacterized protein</fullName>
    </submittedName>
</protein>
<accession>A0A2P5YH70</accession>
<gene>
    <name evidence="2" type="ORF">GOBAR_AA05685</name>
</gene>
<organism evidence="2 3">
    <name type="scientific">Gossypium barbadense</name>
    <name type="common">Sea Island cotton</name>
    <name type="synonym">Hibiscus barbadensis</name>
    <dbReference type="NCBI Taxonomy" id="3634"/>
    <lineage>
        <taxon>Eukaryota</taxon>
        <taxon>Viridiplantae</taxon>
        <taxon>Streptophyta</taxon>
        <taxon>Embryophyta</taxon>
        <taxon>Tracheophyta</taxon>
        <taxon>Spermatophyta</taxon>
        <taxon>Magnoliopsida</taxon>
        <taxon>eudicotyledons</taxon>
        <taxon>Gunneridae</taxon>
        <taxon>Pentapetalae</taxon>
        <taxon>rosids</taxon>
        <taxon>malvids</taxon>
        <taxon>Malvales</taxon>
        <taxon>Malvaceae</taxon>
        <taxon>Malvoideae</taxon>
        <taxon>Gossypium</taxon>
    </lineage>
</organism>
<sequence length="80" mass="8531">MAVLISYVDSQSTVLRSDIDLNAASETDVVGNDRCSSSDASNHEVDNDSDLDVDKILDDIDDKGVNDDGNVNASSVENQI</sequence>
<name>A0A2P5YH70_GOSBA</name>
<proteinExistence type="predicted"/>
<feature type="compositionally biased region" description="Basic and acidic residues" evidence="1">
    <location>
        <begin position="41"/>
        <end position="66"/>
    </location>
</feature>
<reference evidence="2 3" key="1">
    <citation type="submission" date="2015-01" db="EMBL/GenBank/DDBJ databases">
        <title>Genome of allotetraploid Gossypium barbadense reveals genomic plasticity and fiber elongation in cotton evolution.</title>
        <authorList>
            <person name="Chen X."/>
            <person name="Liu X."/>
            <person name="Zhao B."/>
            <person name="Zheng H."/>
            <person name="Hu Y."/>
            <person name="Lu G."/>
            <person name="Yang C."/>
            <person name="Chen J."/>
            <person name="Shan C."/>
            <person name="Zhang L."/>
            <person name="Zhou Y."/>
            <person name="Wang L."/>
            <person name="Guo W."/>
            <person name="Bai Y."/>
            <person name="Ruan J."/>
            <person name="Shangguan X."/>
            <person name="Mao Y."/>
            <person name="Jiang J."/>
            <person name="Zhu Y."/>
            <person name="Lei J."/>
            <person name="Kang H."/>
            <person name="Chen S."/>
            <person name="He X."/>
            <person name="Wang R."/>
            <person name="Wang Y."/>
            <person name="Chen J."/>
            <person name="Wang L."/>
            <person name="Yu S."/>
            <person name="Wang B."/>
            <person name="Wei J."/>
            <person name="Song S."/>
            <person name="Lu X."/>
            <person name="Gao Z."/>
            <person name="Gu W."/>
            <person name="Deng X."/>
            <person name="Ma D."/>
            <person name="Wang S."/>
            <person name="Liang W."/>
            <person name="Fang L."/>
            <person name="Cai C."/>
            <person name="Zhu X."/>
            <person name="Zhou B."/>
            <person name="Zhang Y."/>
            <person name="Chen Z."/>
            <person name="Xu S."/>
            <person name="Zhu R."/>
            <person name="Wang S."/>
            <person name="Zhang T."/>
            <person name="Zhao G."/>
        </authorList>
    </citation>
    <scope>NUCLEOTIDE SEQUENCE [LARGE SCALE GENOMIC DNA]</scope>
    <source>
        <strain evidence="3">cv. Xinhai21</strain>
        <tissue evidence="2">Leaf</tissue>
    </source>
</reference>
<evidence type="ECO:0000313" key="2">
    <source>
        <dbReference type="EMBL" id="PPS14908.1"/>
    </source>
</evidence>
<evidence type="ECO:0000256" key="1">
    <source>
        <dbReference type="SAM" id="MobiDB-lite"/>
    </source>
</evidence>
<dbReference type="EMBL" id="KZ663214">
    <property type="protein sequence ID" value="PPS14908.1"/>
    <property type="molecule type" value="Genomic_DNA"/>
</dbReference>
<feature type="region of interest" description="Disordered" evidence="1">
    <location>
        <begin position="29"/>
        <end position="80"/>
    </location>
</feature>
<dbReference type="AlphaFoldDB" id="A0A2P5YH70"/>